<gene>
    <name evidence="4" type="primary">yxeP_3</name>
    <name evidence="4" type="ORF">CLOACE_16840</name>
</gene>
<dbReference type="PATRIC" id="fig|1121290.3.peg.1674"/>
<dbReference type="PANTHER" id="PTHR11014">
    <property type="entry name" value="PEPTIDASE M20 FAMILY MEMBER"/>
    <property type="match status" value="1"/>
</dbReference>
<keyword evidence="2" id="KW-0479">Metal-binding</keyword>
<dbReference type="NCBIfam" id="TIGR01891">
    <property type="entry name" value="amidohydrolases"/>
    <property type="match status" value="1"/>
</dbReference>
<feature type="domain" description="Peptidase M20 dimerisation" evidence="3">
    <location>
        <begin position="185"/>
        <end position="282"/>
    </location>
</feature>
<dbReference type="InterPro" id="IPR017439">
    <property type="entry name" value="Amidohydrolase"/>
</dbReference>
<dbReference type="PIRSF" id="PIRSF005962">
    <property type="entry name" value="Pept_M20D_amidohydro"/>
    <property type="match status" value="1"/>
</dbReference>
<dbReference type="GO" id="GO:0046872">
    <property type="term" value="F:metal ion binding"/>
    <property type="evidence" value="ECO:0007669"/>
    <property type="project" value="UniProtKB-KW"/>
</dbReference>
<feature type="binding site" evidence="2">
    <location>
        <position position="101"/>
    </location>
    <ligand>
        <name>Mn(2+)</name>
        <dbReference type="ChEBI" id="CHEBI:29035"/>
        <label>2</label>
    </ligand>
</feature>
<protein>
    <submittedName>
        <fullName evidence="4">Putative hydrolase YxeP</fullName>
        <ecNumber evidence="4">3.-.-.-</ecNumber>
    </submittedName>
</protein>
<dbReference type="InterPro" id="IPR011650">
    <property type="entry name" value="Peptidase_M20_dimer"/>
</dbReference>
<name>A0A1E8EXQ6_9CLOT</name>
<dbReference type="PANTHER" id="PTHR11014:SF63">
    <property type="entry name" value="METALLOPEPTIDASE, PUTATIVE (AFU_ORTHOLOGUE AFUA_6G09600)-RELATED"/>
    <property type="match status" value="1"/>
</dbReference>
<dbReference type="Gene3D" id="3.40.630.10">
    <property type="entry name" value="Zn peptidases"/>
    <property type="match status" value="1"/>
</dbReference>
<evidence type="ECO:0000313" key="5">
    <source>
        <dbReference type="Proteomes" id="UP000175744"/>
    </source>
</evidence>
<comment type="caution">
    <text evidence="4">The sequence shown here is derived from an EMBL/GenBank/DDBJ whole genome shotgun (WGS) entry which is preliminary data.</text>
</comment>
<keyword evidence="5" id="KW-1185">Reference proteome</keyword>
<dbReference type="GO" id="GO:0050118">
    <property type="term" value="F:N-acetyldiaminopimelate deacetylase activity"/>
    <property type="evidence" value="ECO:0007669"/>
    <property type="project" value="UniProtKB-ARBA"/>
</dbReference>
<dbReference type="InterPro" id="IPR036264">
    <property type="entry name" value="Bact_exopeptidase_dim_dom"/>
</dbReference>
<dbReference type="EMBL" id="LZFO01000026">
    <property type="protein sequence ID" value="OFI05455.1"/>
    <property type="molecule type" value="Genomic_DNA"/>
</dbReference>
<evidence type="ECO:0000256" key="1">
    <source>
        <dbReference type="ARBA" id="ARBA00022801"/>
    </source>
</evidence>
<dbReference type="OrthoDB" id="9776731at2"/>
<feature type="binding site" evidence="2">
    <location>
        <position position="137"/>
    </location>
    <ligand>
        <name>Mn(2+)</name>
        <dbReference type="ChEBI" id="CHEBI:29035"/>
        <label>2</label>
    </ligand>
</feature>
<dbReference type="CDD" id="cd08019">
    <property type="entry name" value="M20_Acy1-like"/>
    <property type="match status" value="1"/>
</dbReference>
<sequence length="389" mass="42713">MNKIAQLAKKYKKEIINYRREFHMYPEASKKEFRTSKRIMEELHKIEVPCRIISGTGVIAEIKGNNFGKTVALRADIDALNVREKNNVPYKSKNEGLMHACGHDCHIAMLIGAAKILNNMKDEIKGTVKLFFQPAEELASGARDMIKEGAMEGVDGVFAIHVWSGLDSGKISAESGPRMAAADLFKITVKGKGGHGAMPQVCKDALVTASAIVMNLQSIVSREISPFESAVLTVGKLISGTRFNVIAGEAIMEGTTRCYSKEVREILENSMKRVIEDTAKSYGAEANLEYSFGTPPTINDENCSSIAIKSIEKIAGKDAISKMEKLAPGEDFAEYMSLAPGALAFLGVRNKEKDAFYSHHNERFNVDEDVLDKGAALYAQYAIDFLNDN</sequence>
<dbReference type="RefSeq" id="WP_070110654.1">
    <property type="nucleotide sequence ID" value="NZ_LZFO01000026.1"/>
</dbReference>
<feature type="binding site" evidence="2">
    <location>
        <position position="161"/>
    </location>
    <ligand>
        <name>Mn(2+)</name>
        <dbReference type="ChEBI" id="CHEBI:29035"/>
        <label>2</label>
    </ligand>
</feature>
<evidence type="ECO:0000256" key="2">
    <source>
        <dbReference type="PIRSR" id="PIRSR005962-1"/>
    </source>
</evidence>
<keyword evidence="1 4" id="KW-0378">Hydrolase</keyword>
<dbReference type="EC" id="3.-.-.-" evidence="4"/>
<dbReference type="Pfam" id="PF07687">
    <property type="entry name" value="M20_dimer"/>
    <property type="match status" value="1"/>
</dbReference>
<proteinExistence type="predicted"/>
<dbReference type="AlphaFoldDB" id="A0A1E8EXQ6"/>
<dbReference type="FunFam" id="3.30.70.360:FF:000001">
    <property type="entry name" value="N-acetyldiaminopimelate deacetylase"/>
    <property type="match status" value="1"/>
</dbReference>
<dbReference type="InterPro" id="IPR002933">
    <property type="entry name" value="Peptidase_M20"/>
</dbReference>
<evidence type="ECO:0000313" key="4">
    <source>
        <dbReference type="EMBL" id="OFI05455.1"/>
    </source>
</evidence>
<dbReference type="Proteomes" id="UP000175744">
    <property type="component" value="Unassembled WGS sequence"/>
</dbReference>
<organism evidence="4 5">
    <name type="scientific">Clostridium acetireducens DSM 10703</name>
    <dbReference type="NCBI Taxonomy" id="1121290"/>
    <lineage>
        <taxon>Bacteria</taxon>
        <taxon>Bacillati</taxon>
        <taxon>Bacillota</taxon>
        <taxon>Clostridia</taxon>
        <taxon>Eubacteriales</taxon>
        <taxon>Clostridiaceae</taxon>
        <taxon>Clostridium</taxon>
    </lineage>
</organism>
<reference evidence="4 5" key="1">
    <citation type="submission" date="2016-06" db="EMBL/GenBank/DDBJ databases">
        <title>Genome sequence of Clostridium acetireducens DSM 10703.</title>
        <authorList>
            <person name="Poehlein A."/>
            <person name="Fluechter S."/>
            <person name="Duerre P."/>
            <person name="Daniel R."/>
        </authorList>
    </citation>
    <scope>NUCLEOTIDE SEQUENCE [LARGE SCALE GENOMIC DNA]</scope>
    <source>
        <strain evidence="4 5">DSM 10703</strain>
    </source>
</reference>
<feature type="binding site" evidence="2">
    <location>
        <position position="103"/>
    </location>
    <ligand>
        <name>Mn(2+)</name>
        <dbReference type="ChEBI" id="CHEBI:29035"/>
        <label>2</label>
    </ligand>
</feature>
<comment type="cofactor">
    <cofactor evidence="2">
        <name>Mn(2+)</name>
        <dbReference type="ChEBI" id="CHEBI:29035"/>
    </cofactor>
    <text evidence="2">The Mn(2+) ion enhances activity.</text>
</comment>
<dbReference type="GO" id="GO:0019877">
    <property type="term" value="P:diaminopimelate biosynthetic process"/>
    <property type="evidence" value="ECO:0007669"/>
    <property type="project" value="UniProtKB-ARBA"/>
</dbReference>
<dbReference type="SUPFAM" id="SSF55031">
    <property type="entry name" value="Bacterial exopeptidase dimerisation domain"/>
    <property type="match status" value="1"/>
</dbReference>
<accession>A0A1E8EXQ6</accession>
<dbReference type="SUPFAM" id="SSF53187">
    <property type="entry name" value="Zn-dependent exopeptidases"/>
    <property type="match status" value="1"/>
</dbReference>
<dbReference type="STRING" id="1121290.CLAOCE_16840"/>
<feature type="binding site" evidence="2">
    <location>
        <position position="360"/>
    </location>
    <ligand>
        <name>Mn(2+)</name>
        <dbReference type="ChEBI" id="CHEBI:29035"/>
        <label>2</label>
    </ligand>
</feature>
<dbReference type="Pfam" id="PF01546">
    <property type="entry name" value="Peptidase_M20"/>
    <property type="match status" value="1"/>
</dbReference>
<evidence type="ECO:0000259" key="3">
    <source>
        <dbReference type="Pfam" id="PF07687"/>
    </source>
</evidence>
<dbReference type="Gene3D" id="3.30.70.360">
    <property type="match status" value="1"/>
</dbReference>
<keyword evidence="2" id="KW-0464">Manganese</keyword>